<sequence>MDKFLKYPNEQIDDLLCDGLKIIQKQDSYKFAIDSVLLANFIKADKNDRVIDIGTGSGVIALLLSAKTDAKEIVGIEIVGEAFDRAVRNVKMNRLEERVKIVHGDLKEAVKIFGRESFSVVVTNPPYMMINEGKISPNPSIAVARHEVAATLEDVAKVSWQLLSFGGCFYMVYRTVRLVDVIYKMRSLGLEPKILRFIHPKAQAGPNLFLMMAKKGASGGIKILPPLVVYNSDGSYTDEIKQIYFGKRPEV</sequence>
<dbReference type="STRING" id="1209989.TepRe1_0020"/>
<dbReference type="PANTHER" id="PTHR47739">
    <property type="entry name" value="TRNA1(VAL) (ADENINE(37)-N6)-METHYLTRANSFERASE"/>
    <property type="match status" value="1"/>
</dbReference>
<dbReference type="HOGENOM" id="CLU_061983_3_1_9"/>
<dbReference type="Gene3D" id="3.40.50.150">
    <property type="entry name" value="Vaccinia Virus protein VP39"/>
    <property type="match status" value="1"/>
</dbReference>
<dbReference type="KEGG" id="tep:TepRe1_0020"/>
<reference evidence="3" key="1">
    <citation type="journal article" date="2013" name="Genome Announc.">
        <title>First genome sequence of a syntrophic acetate-oxidizing bacterium, Tepidanaerobacter acetatoxydans strain Re1.</title>
        <authorList>
            <person name="Manzoor S."/>
            <person name="Bongcam-Rudloff E."/>
            <person name="Schnurer A."/>
            <person name="Muller B."/>
        </authorList>
    </citation>
    <scope>NUCLEOTIDE SEQUENCE [LARGE SCALE GENOMIC DNA]</scope>
    <source>
        <strain evidence="3">Re1</strain>
    </source>
</reference>
<dbReference type="CDD" id="cd02440">
    <property type="entry name" value="AdoMet_MTases"/>
    <property type="match status" value="1"/>
</dbReference>
<evidence type="ECO:0000313" key="3">
    <source>
        <dbReference type="Proteomes" id="UP000010802"/>
    </source>
</evidence>
<gene>
    <name evidence="2" type="ordered locus">TEPIRE1_0020</name>
</gene>
<evidence type="ECO:0000259" key="1">
    <source>
        <dbReference type="Pfam" id="PF05175"/>
    </source>
</evidence>
<evidence type="ECO:0000313" key="2">
    <source>
        <dbReference type="EMBL" id="CDI40254.1"/>
    </source>
</evidence>
<dbReference type="Proteomes" id="UP000010802">
    <property type="component" value="Chromosome"/>
</dbReference>
<dbReference type="PROSITE" id="PS00092">
    <property type="entry name" value="N6_MTASE"/>
    <property type="match status" value="1"/>
</dbReference>
<dbReference type="GO" id="GO:0008170">
    <property type="term" value="F:N-methyltransferase activity"/>
    <property type="evidence" value="ECO:0007669"/>
    <property type="project" value="UniProtKB-ARBA"/>
</dbReference>
<dbReference type="GO" id="GO:0032259">
    <property type="term" value="P:methylation"/>
    <property type="evidence" value="ECO:0007669"/>
    <property type="project" value="UniProtKB-KW"/>
</dbReference>
<dbReference type="InterPro" id="IPR007848">
    <property type="entry name" value="Small_mtfrase_dom"/>
</dbReference>
<dbReference type="AlphaFoldDB" id="F4LRH2"/>
<dbReference type="GO" id="GO:0008757">
    <property type="term" value="F:S-adenosylmethionine-dependent methyltransferase activity"/>
    <property type="evidence" value="ECO:0007669"/>
    <property type="project" value="UniProtKB-ARBA"/>
</dbReference>
<keyword evidence="2" id="KW-0489">Methyltransferase</keyword>
<organism evidence="2 3">
    <name type="scientific">Tepidanaerobacter acetatoxydans (strain DSM 21804 / JCM 16047 / Re1)</name>
    <dbReference type="NCBI Taxonomy" id="1209989"/>
    <lineage>
        <taxon>Bacteria</taxon>
        <taxon>Bacillati</taxon>
        <taxon>Bacillota</taxon>
        <taxon>Clostridia</taxon>
        <taxon>Thermosediminibacterales</taxon>
        <taxon>Tepidanaerobacteraceae</taxon>
        <taxon>Tepidanaerobacter</taxon>
    </lineage>
</organism>
<feature type="domain" description="Methyltransferase small" evidence="1">
    <location>
        <begin position="35"/>
        <end position="128"/>
    </location>
</feature>
<dbReference type="OrthoDB" id="9777257at2"/>
<dbReference type="InterPro" id="IPR050210">
    <property type="entry name" value="tRNA_Adenine-N(6)_MTase"/>
</dbReference>
<dbReference type="SUPFAM" id="SSF53335">
    <property type="entry name" value="S-adenosyl-L-methionine-dependent methyltransferases"/>
    <property type="match status" value="1"/>
</dbReference>
<accession>F4LRH2</accession>
<proteinExistence type="predicted"/>
<dbReference type="InterPro" id="IPR029063">
    <property type="entry name" value="SAM-dependent_MTases_sf"/>
</dbReference>
<dbReference type="KEGG" id="tae:TepiRe1_0020"/>
<dbReference type="Pfam" id="PF05175">
    <property type="entry name" value="MTS"/>
    <property type="match status" value="1"/>
</dbReference>
<dbReference type="EMBL" id="HF563609">
    <property type="protein sequence ID" value="CDI40254.1"/>
    <property type="molecule type" value="Genomic_DNA"/>
</dbReference>
<dbReference type="GO" id="GO:0003676">
    <property type="term" value="F:nucleic acid binding"/>
    <property type="evidence" value="ECO:0007669"/>
    <property type="project" value="InterPro"/>
</dbReference>
<keyword evidence="2" id="KW-0808">Transferase</keyword>
<dbReference type="InterPro" id="IPR002052">
    <property type="entry name" value="DNA_methylase_N6_adenine_CS"/>
</dbReference>
<name>F4LRH2_TEPAE</name>
<dbReference type="eggNOG" id="COG4123">
    <property type="taxonomic scope" value="Bacteria"/>
</dbReference>
<protein>
    <submittedName>
        <fullName evidence="2">Methyltransferase small</fullName>
    </submittedName>
</protein>
<keyword evidence="3" id="KW-1185">Reference proteome</keyword>
<dbReference type="PANTHER" id="PTHR47739:SF1">
    <property type="entry name" value="TRNA1(VAL) (ADENINE(37)-N6)-METHYLTRANSFERASE"/>
    <property type="match status" value="1"/>
</dbReference>
<dbReference type="RefSeq" id="WP_013777159.1">
    <property type="nucleotide sequence ID" value="NC_015519.1"/>
</dbReference>